<dbReference type="InterPro" id="IPR020084">
    <property type="entry name" value="NUDIX_hydrolase_CS"/>
</dbReference>
<evidence type="ECO:0000313" key="4">
    <source>
        <dbReference type="Proteomes" id="UP000324209"/>
    </source>
</evidence>
<feature type="domain" description="Nudix hydrolase" evidence="2">
    <location>
        <begin position="30"/>
        <end position="159"/>
    </location>
</feature>
<dbReference type="SUPFAM" id="SSF55811">
    <property type="entry name" value="Nudix"/>
    <property type="match status" value="1"/>
</dbReference>
<dbReference type="PANTHER" id="PTHR10885:SF0">
    <property type="entry name" value="ISOPENTENYL-DIPHOSPHATE DELTA-ISOMERASE"/>
    <property type="match status" value="1"/>
</dbReference>
<dbReference type="Proteomes" id="UP000324209">
    <property type="component" value="Chromosome"/>
</dbReference>
<keyword evidence="4" id="KW-1185">Reference proteome</keyword>
<dbReference type="PROSITE" id="PS00893">
    <property type="entry name" value="NUDIX_BOX"/>
    <property type="match status" value="1"/>
</dbReference>
<dbReference type="PROSITE" id="PS51462">
    <property type="entry name" value="NUDIX"/>
    <property type="match status" value="1"/>
</dbReference>
<organism evidence="3 4">
    <name type="scientific">Oceanispirochaeta crateris</name>
    <dbReference type="NCBI Taxonomy" id="2518645"/>
    <lineage>
        <taxon>Bacteria</taxon>
        <taxon>Pseudomonadati</taxon>
        <taxon>Spirochaetota</taxon>
        <taxon>Spirochaetia</taxon>
        <taxon>Spirochaetales</taxon>
        <taxon>Spirochaetaceae</taxon>
        <taxon>Oceanispirochaeta</taxon>
    </lineage>
</organism>
<dbReference type="EMBL" id="CP036150">
    <property type="protein sequence ID" value="QEN09941.1"/>
    <property type="molecule type" value="Genomic_DNA"/>
</dbReference>
<dbReference type="OrthoDB" id="9804563at2"/>
<evidence type="ECO:0000256" key="1">
    <source>
        <dbReference type="ARBA" id="ARBA00022801"/>
    </source>
</evidence>
<sequence length="166" mass="19378">MEKEIFDLVDENDIVIGSADREDFHGDPRMIHRVAHVLIFDSSGELYLQKRSIKKDVQPGKWDTSVGGHVNSGESYEEAAYRELKEELGIEGTVIEFLYRYLHKNDYESEFVSTYRCFWNGAIDIEKDEIDDGRFWSLKAISEADPRKFTPNFLDELERYEKLAGR</sequence>
<accession>A0A5C1QQQ9</accession>
<protein>
    <submittedName>
        <fullName evidence="3">NUDIX domain-containing protein</fullName>
    </submittedName>
</protein>
<dbReference type="CDD" id="cd04692">
    <property type="entry name" value="NUDIX_Hydrolase"/>
    <property type="match status" value="1"/>
</dbReference>
<dbReference type="InterPro" id="IPR000086">
    <property type="entry name" value="NUDIX_hydrolase_dom"/>
</dbReference>
<dbReference type="Pfam" id="PF00293">
    <property type="entry name" value="NUDIX"/>
    <property type="match status" value="1"/>
</dbReference>
<keyword evidence="1" id="KW-0378">Hydrolase</keyword>
<dbReference type="InterPro" id="IPR015797">
    <property type="entry name" value="NUDIX_hydrolase-like_dom_sf"/>
</dbReference>
<dbReference type="PANTHER" id="PTHR10885">
    <property type="entry name" value="ISOPENTENYL-DIPHOSPHATE DELTA-ISOMERASE"/>
    <property type="match status" value="1"/>
</dbReference>
<dbReference type="AlphaFoldDB" id="A0A5C1QQQ9"/>
<gene>
    <name evidence="3" type="ORF">EXM22_15185</name>
</gene>
<dbReference type="GO" id="GO:0016787">
    <property type="term" value="F:hydrolase activity"/>
    <property type="evidence" value="ECO:0007669"/>
    <property type="project" value="UniProtKB-KW"/>
</dbReference>
<dbReference type="KEGG" id="ock:EXM22_15185"/>
<proteinExistence type="predicted"/>
<reference evidence="3 4" key="1">
    <citation type="submission" date="2019-02" db="EMBL/GenBank/DDBJ databases">
        <title>Complete Genome Sequence and Methylome Analysis of free living Spirochaetas.</title>
        <authorList>
            <person name="Fomenkov A."/>
            <person name="Dubinina G."/>
            <person name="Leshcheva N."/>
            <person name="Mikheeva N."/>
            <person name="Grabovich M."/>
            <person name="Vincze T."/>
            <person name="Roberts R.J."/>
        </authorList>
    </citation>
    <scope>NUCLEOTIDE SEQUENCE [LARGE SCALE GENOMIC DNA]</scope>
    <source>
        <strain evidence="3 4">K2</strain>
    </source>
</reference>
<evidence type="ECO:0000259" key="2">
    <source>
        <dbReference type="PROSITE" id="PS51462"/>
    </source>
</evidence>
<name>A0A5C1QQQ9_9SPIO</name>
<dbReference type="Gene3D" id="3.90.79.10">
    <property type="entry name" value="Nucleoside Triphosphate Pyrophosphohydrolase"/>
    <property type="match status" value="1"/>
</dbReference>
<evidence type="ECO:0000313" key="3">
    <source>
        <dbReference type="EMBL" id="QEN09941.1"/>
    </source>
</evidence>